<feature type="region of interest" description="Disordered" evidence="1">
    <location>
        <begin position="1"/>
        <end position="162"/>
    </location>
</feature>
<proteinExistence type="predicted"/>
<organism evidence="2 3">
    <name type="scientific">Mycena alexandri</name>
    <dbReference type="NCBI Taxonomy" id="1745969"/>
    <lineage>
        <taxon>Eukaryota</taxon>
        <taxon>Fungi</taxon>
        <taxon>Dikarya</taxon>
        <taxon>Basidiomycota</taxon>
        <taxon>Agaricomycotina</taxon>
        <taxon>Agaricomycetes</taxon>
        <taxon>Agaricomycetidae</taxon>
        <taxon>Agaricales</taxon>
        <taxon>Marasmiineae</taxon>
        <taxon>Mycenaceae</taxon>
        <taxon>Mycena</taxon>
    </lineage>
</organism>
<gene>
    <name evidence="2" type="ORF">C8F04DRAFT_1198117</name>
</gene>
<dbReference type="AlphaFoldDB" id="A0AAD6S357"/>
<evidence type="ECO:0000313" key="2">
    <source>
        <dbReference type="EMBL" id="KAJ7019075.1"/>
    </source>
</evidence>
<reference evidence="2" key="1">
    <citation type="submission" date="2023-03" db="EMBL/GenBank/DDBJ databases">
        <title>Massive genome expansion in bonnet fungi (Mycena s.s.) driven by repeated elements and novel gene families across ecological guilds.</title>
        <authorList>
            <consortium name="Lawrence Berkeley National Laboratory"/>
            <person name="Harder C.B."/>
            <person name="Miyauchi S."/>
            <person name="Viragh M."/>
            <person name="Kuo A."/>
            <person name="Thoen E."/>
            <person name="Andreopoulos B."/>
            <person name="Lu D."/>
            <person name="Skrede I."/>
            <person name="Drula E."/>
            <person name="Henrissat B."/>
            <person name="Morin E."/>
            <person name="Kohler A."/>
            <person name="Barry K."/>
            <person name="LaButti K."/>
            <person name="Morin E."/>
            <person name="Salamov A."/>
            <person name="Lipzen A."/>
            <person name="Mereny Z."/>
            <person name="Hegedus B."/>
            <person name="Baldrian P."/>
            <person name="Stursova M."/>
            <person name="Weitz H."/>
            <person name="Taylor A."/>
            <person name="Grigoriev I.V."/>
            <person name="Nagy L.G."/>
            <person name="Martin F."/>
            <person name="Kauserud H."/>
        </authorList>
    </citation>
    <scope>NUCLEOTIDE SEQUENCE</scope>
    <source>
        <strain evidence="2">CBHHK200</strain>
    </source>
</reference>
<evidence type="ECO:0000256" key="1">
    <source>
        <dbReference type="SAM" id="MobiDB-lite"/>
    </source>
</evidence>
<protein>
    <submittedName>
        <fullName evidence="2">Uncharacterized protein</fullName>
    </submittedName>
</protein>
<evidence type="ECO:0000313" key="3">
    <source>
        <dbReference type="Proteomes" id="UP001218188"/>
    </source>
</evidence>
<name>A0AAD6S357_9AGAR</name>
<dbReference type="Proteomes" id="UP001218188">
    <property type="component" value="Unassembled WGS sequence"/>
</dbReference>
<keyword evidence="3" id="KW-1185">Reference proteome</keyword>
<feature type="compositionally biased region" description="Acidic residues" evidence="1">
    <location>
        <begin position="94"/>
        <end position="115"/>
    </location>
</feature>
<feature type="region of interest" description="Disordered" evidence="1">
    <location>
        <begin position="289"/>
        <end position="334"/>
    </location>
</feature>
<dbReference type="EMBL" id="JARJCM010000308">
    <property type="protein sequence ID" value="KAJ7019075.1"/>
    <property type="molecule type" value="Genomic_DNA"/>
</dbReference>
<accession>A0AAD6S357</accession>
<feature type="compositionally biased region" description="Acidic residues" evidence="1">
    <location>
        <begin position="49"/>
        <end position="84"/>
    </location>
</feature>
<feature type="compositionally biased region" description="Polar residues" evidence="1">
    <location>
        <begin position="305"/>
        <end position="326"/>
    </location>
</feature>
<comment type="caution">
    <text evidence="2">The sequence shown here is derived from an EMBL/GenBank/DDBJ whole genome shotgun (WGS) entry which is preliminary data.</text>
</comment>
<sequence>MALTKQVYVKSDRIPPPGGWPAHVKVLPPRRPRARPLHTMQARRVDPTADVDSESDSEKDEAETDNAEDDGDVESQDAGEEDSTEESRDTDEKDSVDESQDEDEGDGEEGESDVETESKSQPGGHGTEDVEDGGARGEVMDDGDSSSRSLSSDDDQPYVESLPNASSLPPLFCASLAGCSDFSQFFAERFPGVHLIQAEELTLICGVNVDSLAPVSLLPPIFRELGRPFSGHNSTLRLYNASEAAFLCGSSLEAHSSSFRQAVAASDEQRRRVDATRALNTTRRQIAIASSTRRRSSRFQATDGRLTSSQLESISTTEPVNAPSATPSVVKPSSPLLSVESTLPSVVRAASPAMDIDAASFALPTTDHYDEIRDPEPPSVDVEPAPQAFIALWPHAMPLEDGMLSVFVLPYNVLPPLMIHTKAAPHMSWECVAYVQCRVILLRLQTALREAQQFFAADARFVAPIRATAETFWDLDNRLFNRISDWCLDQNVHLLGSGLVEPPAVVIAKNPFIDDARAFANAVIMAGSRVTYLSRSSSAPPSLSASLQSLSGCLDYSLSVTYLELTNVFQLGIYQACDKCSRAGKACAKALAQPGCTGCITAKVRCSLQETYLFEKTKHEFDGKRHEFNALRSAKKPCRRTAEEPRRRTAARGLSSIPIARGATAAPNSTMPPPPMFPYPPMQLSDGPLDPSFTPSVSAMLHPHAFSPYGLSGPSFNASGVRDPARFIDQHIDPALLPPVEDSADTSRFDFVDMRAPSISHMIHQGVQTDNVQDSVDDPVPPLAGTVALPDVPLETLDIEELCNFVRSLSARVAYLEGLHHSARPLSSLSREEIPAEMVAQCISAILNGHFEMLVAFSATKHRLRANTSVAPDVLQHIENLSKECHNSLSKMLAQLDEGRRSAPDVFASTISTFPEAALFGKVVYEPTGVPERRLGDLSTECHNS</sequence>